<dbReference type="OrthoDB" id="3800738at2759"/>
<feature type="domain" description="F-box" evidence="1">
    <location>
        <begin position="14"/>
        <end position="53"/>
    </location>
</feature>
<name>A0A6A6VJA9_9PLEO</name>
<dbReference type="Proteomes" id="UP000799440">
    <property type="component" value="Unassembled WGS sequence"/>
</dbReference>
<dbReference type="SUPFAM" id="SSF81383">
    <property type="entry name" value="F-box domain"/>
    <property type="match status" value="1"/>
</dbReference>
<organism evidence="2 3">
    <name type="scientific">Sporormia fimetaria CBS 119925</name>
    <dbReference type="NCBI Taxonomy" id="1340428"/>
    <lineage>
        <taxon>Eukaryota</taxon>
        <taxon>Fungi</taxon>
        <taxon>Dikarya</taxon>
        <taxon>Ascomycota</taxon>
        <taxon>Pezizomycotina</taxon>
        <taxon>Dothideomycetes</taxon>
        <taxon>Pleosporomycetidae</taxon>
        <taxon>Pleosporales</taxon>
        <taxon>Sporormiaceae</taxon>
        <taxon>Sporormia</taxon>
    </lineage>
</organism>
<evidence type="ECO:0000313" key="3">
    <source>
        <dbReference type="Proteomes" id="UP000799440"/>
    </source>
</evidence>
<dbReference type="SMART" id="SM00256">
    <property type="entry name" value="FBOX"/>
    <property type="match status" value="1"/>
</dbReference>
<evidence type="ECO:0000313" key="2">
    <source>
        <dbReference type="EMBL" id="KAF2749804.1"/>
    </source>
</evidence>
<dbReference type="EMBL" id="MU006565">
    <property type="protein sequence ID" value="KAF2749804.1"/>
    <property type="molecule type" value="Genomic_DNA"/>
</dbReference>
<dbReference type="InterPro" id="IPR036047">
    <property type="entry name" value="F-box-like_dom_sf"/>
</dbReference>
<dbReference type="InterPro" id="IPR001810">
    <property type="entry name" value="F-box_dom"/>
</dbReference>
<reference evidence="2" key="1">
    <citation type="journal article" date="2020" name="Stud. Mycol.">
        <title>101 Dothideomycetes genomes: a test case for predicting lifestyles and emergence of pathogens.</title>
        <authorList>
            <person name="Haridas S."/>
            <person name="Albert R."/>
            <person name="Binder M."/>
            <person name="Bloem J."/>
            <person name="Labutti K."/>
            <person name="Salamov A."/>
            <person name="Andreopoulos B."/>
            <person name="Baker S."/>
            <person name="Barry K."/>
            <person name="Bills G."/>
            <person name="Bluhm B."/>
            <person name="Cannon C."/>
            <person name="Castanera R."/>
            <person name="Culley D."/>
            <person name="Daum C."/>
            <person name="Ezra D."/>
            <person name="Gonzalez J."/>
            <person name="Henrissat B."/>
            <person name="Kuo A."/>
            <person name="Liang C."/>
            <person name="Lipzen A."/>
            <person name="Lutzoni F."/>
            <person name="Magnuson J."/>
            <person name="Mondo S."/>
            <person name="Nolan M."/>
            <person name="Ohm R."/>
            <person name="Pangilinan J."/>
            <person name="Park H.-J."/>
            <person name="Ramirez L."/>
            <person name="Alfaro M."/>
            <person name="Sun H."/>
            <person name="Tritt A."/>
            <person name="Yoshinaga Y."/>
            <person name="Zwiers L.-H."/>
            <person name="Turgeon B."/>
            <person name="Goodwin S."/>
            <person name="Spatafora J."/>
            <person name="Crous P."/>
            <person name="Grigoriev I."/>
        </authorList>
    </citation>
    <scope>NUCLEOTIDE SEQUENCE</scope>
    <source>
        <strain evidence="2">CBS 119925</strain>
    </source>
</reference>
<evidence type="ECO:0000259" key="1">
    <source>
        <dbReference type="SMART" id="SM00256"/>
    </source>
</evidence>
<sequence length="252" mass="28763">MSTTPSALTRVLSLPDLLEPILLCLPPRDLLLAQLISRHFHSLITNSPLIQPALFFRPAPSKPNTTPTTNPLLAEHFPHFFTVHEDARRSWQLPSFEKLMRMPWISSLQTSTVSRTQTPFLRREASWRRMLLMQPPPRDLHLLLQACSRREFLSTAKLPFAESEAGGVTMDVVYDIVVSFVTVEMASGFSLIFESAEEGTPKLTLRLTYTVQCIMGSRERTRKTRRGILESEGQGLVYEDLEDKWVRVEVED</sequence>
<dbReference type="Pfam" id="PF00646">
    <property type="entry name" value="F-box"/>
    <property type="match status" value="1"/>
</dbReference>
<gene>
    <name evidence="2" type="ORF">M011DRAFT_524452</name>
</gene>
<proteinExistence type="predicted"/>
<accession>A0A6A6VJA9</accession>
<keyword evidence="3" id="KW-1185">Reference proteome</keyword>
<dbReference type="AlphaFoldDB" id="A0A6A6VJA9"/>
<protein>
    <recommendedName>
        <fullName evidence="1">F-box domain-containing protein</fullName>
    </recommendedName>
</protein>